<dbReference type="Proteomes" id="UP000198211">
    <property type="component" value="Unassembled WGS sequence"/>
</dbReference>
<dbReference type="GO" id="GO:0030552">
    <property type="term" value="F:cAMP binding"/>
    <property type="evidence" value="ECO:0007669"/>
    <property type="project" value="TreeGrafter"/>
</dbReference>
<feature type="domain" description="Cyclic nucleotide-binding" evidence="2">
    <location>
        <begin position="176"/>
        <end position="291"/>
    </location>
</feature>
<dbReference type="CDD" id="cd00038">
    <property type="entry name" value="CAP_ED"/>
    <property type="match status" value="2"/>
</dbReference>
<proteinExistence type="predicted"/>
<sequence>MRCKADYEFLEKYIHNVKYFRELPPRDRLRFLKAAKGIELDDGDALFRIGDRADAFYCIMYGTLSVVMDFSRMAAPTLNEFEEIMNRARVHSSFLNPGGKMDMSNDATYVVRSMKPLEVFGDVGLLLEEQQRTASVVATETTLLMQIDRDTFMTLRACNLSRELREKMTFLAGVACLDHWEDEAILKLCDRMEKIQHTYNDAIVVEGEPANNFYFVKNGECRLVKRYALELKKKQYDRQPCFVEISTIGSQHYFGFYEAILGLPNAVFSVLISSPTAILYRVDRVDFRQIVLKDVATEQMLRHEVTGLSARADTNTVMRDLMRETKWNQYKQDLVDSVLTRHDEEHIPIMGPRPNLCGSRSAREPNFSLPKLPNSPSIRVSQTERGVPGVSSNQIRRAQKPLLDKPKSSSRRSRGNESWLSWARQRARSSDNMDGQGLTDKKNEQALVSNVHWGKSSQIMGKLRNNDDKVSTAIVDLFKAKGAHH</sequence>
<dbReference type="InterPro" id="IPR000595">
    <property type="entry name" value="cNMP-bd_dom"/>
</dbReference>
<keyword evidence="4" id="KW-1185">Reference proteome</keyword>
<dbReference type="PROSITE" id="PS50042">
    <property type="entry name" value="CNMP_BINDING_3"/>
    <property type="match status" value="2"/>
</dbReference>
<dbReference type="EMBL" id="NBNE01000024">
    <property type="protein sequence ID" value="OWZ24191.1"/>
    <property type="molecule type" value="Genomic_DNA"/>
</dbReference>
<dbReference type="AlphaFoldDB" id="A0A225X2R9"/>
<dbReference type="GO" id="GO:0005952">
    <property type="term" value="C:cAMP-dependent protein kinase complex"/>
    <property type="evidence" value="ECO:0007669"/>
    <property type="project" value="InterPro"/>
</dbReference>
<organism evidence="3 4">
    <name type="scientific">Phytophthora megakarya</name>
    <dbReference type="NCBI Taxonomy" id="4795"/>
    <lineage>
        <taxon>Eukaryota</taxon>
        <taxon>Sar</taxon>
        <taxon>Stramenopiles</taxon>
        <taxon>Oomycota</taxon>
        <taxon>Peronosporomycetes</taxon>
        <taxon>Peronosporales</taxon>
        <taxon>Peronosporaceae</taxon>
        <taxon>Phytophthora</taxon>
    </lineage>
</organism>
<dbReference type="GO" id="GO:0005829">
    <property type="term" value="C:cytosol"/>
    <property type="evidence" value="ECO:0007669"/>
    <property type="project" value="TreeGrafter"/>
</dbReference>
<evidence type="ECO:0000256" key="1">
    <source>
        <dbReference type="SAM" id="MobiDB-lite"/>
    </source>
</evidence>
<dbReference type="InterPro" id="IPR018490">
    <property type="entry name" value="cNMP-bd_dom_sf"/>
</dbReference>
<dbReference type="SMART" id="SM00100">
    <property type="entry name" value="cNMP"/>
    <property type="match status" value="2"/>
</dbReference>
<name>A0A225X2R9_9STRA</name>
<dbReference type="STRING" id="4795.A0A225X2R9"/>
<feature type="compositionally biased region" description="Polar residues" evidence="1">
    <location>
        <begin position="374"/>
        <end position="396"/>
    </location>
</feature>
<comment type="caution">
    <text evidence="3">The sequence shown here is derived from an EMBL/GenBank/DDBJ whole genome shotgun (WGS) entry which is preliminary data.</text>
</comment>
<dbReference type="PROSITE" id="PS00888">
    <property type="entry name" value="CNMP_BINDING_1"/>
    <property type="match status" value="1"/>
</dbReference>
<feature type="domain" description="Cyclic nucleotide-binding" evidence="2">
    <location>
        <begin position="19"/>
        <end position="155"/>
    </location>
</feature>
<dbReference type="InterPro" id="IPR018488">
    <property type="entry name" value="cNMP-bd_CS"/>
</dbReference>
<protein>
    <recommendedName>
        <fullName evidence="2">Cyclic nucleotide-binding domain-containing protein</fullName>
    </recommendedName>
</protein>
<dbReference type="Pfam" id="PF00027">
    <property type="entry name" value="cNMP_binding"/>
    <property type="match status" value="1"/>
</dbReference>
<reference evidence="4" key="1">
    <citation type="submission" date="2017-03" db="EMBL/GenBank/DDBJ databases">
        <title>Phytopthora megakarya and P. palmivora, two closely related causual agents of cacao black pod achieved similar genome size and gene model numbers by different mechanisms.</title>
        <authorList>
            <person name="Ali S."/>
            <person name="Shao J."/>
            <person name="Larry D.J."/>
            <person name="Kronmiller B."/>
            <person name="Shen D."/>
            <person name="Strem M.D."/>
            <person name="Melnick R.L."/>
            <person name="Guiltinan M.J."/>
            <person name="Tyler B.M."/>
            <person name="Meinhardt L.W."/>
            <person name="Bailey B.A."/>
        </authorList>
    </citation>
    <scope>NUCLEOTIDE SEQUENCE [LARGE SCALE GENOMIC DNA]</scope>
    <source>
        <strain evidence="4">zdho120</strain>
    </source>
</reference>
<evidence type="ECO:0000259" key="2">
    <source>
        <dbReference type="PROSITE" id="PS50042"/>
    </source>
</evidence>
<accession>A0A225X2R9</accession>
<evidence type="ECO:0000313" key="3">
    <source>
        <dbReference type="EMBL" id="OWZ24191.1"/>
    </source>
</evidence>
<dbReference type="GO" id="GO:0034236">
    <property type="term" value="F:protein kinase A catalytic subunit binding"/>
    <property type="evidence" value="ECO:0007669"/>
    <property type="project" value="TreeGrafter"/>
</dbReference>
<gene>
    <name evidence="3" type="ORF">PHMEG_000803</name>
</gene>
<dbReference type="PANTHER" id="PTHR11635">
    <property type="entry name" value="CAMP-DEPENDENT PROTEIN KINASE REGULATORY CHAIN"/>
    <property type="match status" value="1"/>
</dbReference>
<dbReference type="GO" id="GO:0004862">
    <property type="term" value="F:cAMP-dependent protein kinase inhibitor activity"/>
    <property type="evidence" value="ECO:0007669"/>
    <property type="project" value="TreeGrafter"/>
</dbReference>
<dbReference type="InterPro" id="IPR050503">
    <property type="entry name" value="cAMP-dep_PK_reg_su-like"/>
</dbReference>
<dbReference type="OrthoDB" id="2021138at2759"/>
<feature type="region of interest" description="Disordered" evidence="1">
    <location>
        <begin position="345"/>
        <end position="444"/>
    </location>
</feature>
<dbReference type="PANTHER" id="PTHR11635:SF166">
    <property type="entry name" value="CYCLIC NUCLEOTIDE-BINDING DOMAIN-CONTAINING PROTEIN"/>
    <property type="match status" value="1"/>
</dbReference>
<dbReference type="InterPro" id="IPR014710">
    <property type="entry name" value="RmlC-like_jellyroll"/>
</dbReference>
<evidence type="ECO:0000313" key="4">
    <source>
        <dbReference type="Proteomes" id="UP000198211"/>
    </source>
</evidence>
<dbReference type="Gene3D" id="2.60.120.10">
    <property type="entry name" value="Jelly Rolls"/>
    <property type="match status" value="2"/>
</dbReference>
<dbReference type="SUPFAM" id="SSF51206">
    <property type="entry name" value="cAMP-binding domain-like"/>
    <property type="match status" value="2"/>
</dbReference>